<evidence type="ECO:0000256" key="1">
    <source>
        <dbReference type="ARBA" id="ARBA00007357"/>
    </source>
</evidence>
<dbReference type="PROSITE" id="PS51885">
    <property type="entry name" value="NEPRILYSIN"/>
    <property type="match status" value="1"/>
</dbReference>
<dbReference type="Gene3D" id="1.10.1380.10">
    <property type="entry name" value="Neutral endopeptidase , domain2"/>
    <property type="match status" value="1"/>
</dbReference>
<comment type="caution">
    <text evidence="3">The sequence shown here is derived from an EMBL/GenBank/DDBJ whole genome shotgun (WGS) entry which is preliminary data.</text>
</comment>
<protein>
    <recommendedName>
        <fullName evidence="2">Peptidase M13 N-terminal domain-containing protein</fullName>
    </recommendedName>
</protein>
<dbReference type="VEuPathDB" id="VectorBase:HLOH_059943"/>
<keyword evidence="4" id="KW-1185">Reference proteome</keyword>
<evidence type="ECO:0000313" key="4">
    <source>
        <dbReference type="Proteomes" id="UP000821853"/>
    </source>
</evidence>
<organism evidence="3 4">
    <name type="scientific">Haemaphysalis longicornis</name>
    <name type="common">Bush tick</name>
    <dbReference type="NCBI Taxonomy" id="44386"/>
    <lineage>
        <taxon>Eukaryota</taxon>
        <taxon>Metazoa</taxon>
        <taxon>Ecdysozoa</taxon>
        <taxon>Arthropoda</taxon>
        <taxon>Chelicerata</taxon>
        <taxon>Arachnida</taxon>
        <taxon>Acari</taxon>
        <taxon>Parasitiformes</taxon>
        <taxon>Ixodida</taxon>
        <taxon>Ixodoidea</taxon>
        <taxon>Ixodidae</taxon>
        <taxon>Haemaphysalinae</taxon>
        <taxon>Haemaphysalis</taxon>
    </lineage>
</organism>
<dbReference type="GO" id="GO:0004222">
    <property type="term" value="F:metalloendopeptidase activity"/>
    <property type="evidence" value="ECO:0007669"/>
    <property type="project" value="InterPro"/>
</dbReference>
<dbReference type="EMBL" id="JABSTR010000004">
    <property type="protein sequence ID" value="KAH9366367.1"/>
    <property type="molecule type" value="Genomic_DNA"/>
</dbReference>
<dbReference type="SUPFAM" id="SSF55486">
    <property type="entry name" value="Metalloproteases ('zincins'), catalytic domain"/>
    <property type="match status" value="1"/>
</dbReference>
<dbReference type="PANTHER" id="PTHR11733">
    <property type="entry name" value="ZINC METALLOPROTEASE FAMILY M13 NEPRILYSIN-RELATED"/>
    <property type="match status" value="1"/>
</dbReference>
<dbReference type="OMA" id="ACTTHAC"/>
<dbReference type="PROSITE" id="PS51257">
    <property type="entry name" value="PROKAR_LIPOPROTEIN"/>
    <property type="match status" value="1"/>
</dbReference>
<dbReference type="InterPro" id="IPR024079">
    <property type="entry name" value="MetalloPept_cat_dom_sf"/>
</dbReference>
<dbReference type="GO" id="GO:0016485">
    <property type="term" value="P:protein processing"/>
    <property type="evidence" value="ECO:0007669"/>
    <property type="project" value="TreeGrafter"/>
</dbReference>
<dbReference type="InterPro" id="IPR008753">
    <property type="entry name" value="Peptidase_M13_N"/>
</dbReference>
<name>A0A9J6FU83_HAELO</name>
<dbReference type="Proteomes" id="UP000821853">
    <property type="component" value="Chromosome 2"/>
</dbReference>
<comment type="similarity">
    <text evidence="1">Belongs to the peptidase M13 family.</text>
</comment>
<dbReference type="InterPro" id="IPR000718">
    <property type="entry name" value="Peptidase_M13"/>
</dbReference>
<feature type="domain" description="Peptidase M13 N-terminal" evidence="2">
    <location>
        <begin position="36"/>
        <end position="368"/>
    </location>
</feature>
<evidence type="ECO:0000259" key="2">
    <source>
        <dbReference type="Pfam" id="PF05649"/>
    </source>
</evidence>
<dbReference type="InterPro" id="IPR042089">
    <property type="entry name" value="Peptidase_M13_dom_2"/>
</dbReference>
<accession>A0A9J6FU83</accession>
<evidence type="ECO:0000313" key="3">
    <source>
        <dbReference type="EMBL" id="KAH9366367.1"/>
    </source>
</evidence>
<dbReference type="PANTHER" id="PTHR11733:SF241">
    <property type="entry name" value="GH26575P-RELATED"/>
    <property type="match status" value="1"/>
</dbReference>
<reference evidence="3 4" key="1">
    <citation type="journal article" date="2020" name="Cell">
        <title>Large-Scale Comparative Analyses of Tick Genomes Elucidate Their Genetic Diversity and Vector Capacities.</title>
        <authorList>
            <consortium name="Tick Genome and Microbiome Consortium (TIGMIC)"/>
            <person name="Jia N."/>
            <person name="Wang J."/>
            <person name="Shi W."/>
            <person name="Du L."/>
            <person name="Sun Y."/>
            <person name="Zhan W."/>
            <person name="Jiang J.F."/>
            <person name="Wang Q."/>
            <person name="Zhang B."/>
            <person name="Ji P."/>
            <person name="Bell-Sakyi L."/>
            <person name="Cui X.M."/>
            <person name="Yuan T.T."/>
            <person name="Jiang B.G."/>
            <person name="Yang W.F."/>
            <person name="Lam T.T."/>
            <person name="Chang Q.C."/>
            <person name="Ding S.J."/>
            <person name="Wang X.J."/>
            <person name="Zhu J.G."/>
            <person name="Ruan X.D."/>
            <person name="Zhao L."/>
            <person name="Wei J.T."/>
            <person name="Ye R.Z."/>
            <person name="Que T.C."/>
            <person name="Du C.H."/>
            <person name="Zhou Y.H."/>
            <person name="Cheng J.X."/>
            <person name="Dai P.F."/>
            <person name="Guo W.B."/>
            <person name="Han X.H."/>
            <person name="Huang E.J."/>
            <person name="Li L.F."/>
            <person name="Wei W."/>
            <person name="Gao Y.C."/>
            <person name="Liu J.Z."/>
            <person name="Shao H.Z."/>
            <person name="Wang X."/>
            <person name="Wang C.C."/>
            <person name="Yang T.C."/>
            <person name="Huo Q.B."/>
            <person name="Li W."/>
            <person name="Chen H.Y."/>
            <person name="Chen S.E."/>
            <person name="Zhou L.G."/>
            <person name="Ni X.B."/>
            <person name="Tian J.H."/>
            <person name="Sheng Y."/>
            <person name="Liu T."/>
            <person name="Pan Y.S."/>
            <person name="Xia L.Y."/>
            <person name="Li J."/>
            <person name="Zhao F."/>
            <person name="Cao W.C."/>
        </authorList>
    </citation>
    <scope>NUCLEOTIDE SEQUENCE [LARGE SCALE GENOMIC DNA]</scope>
    <source>
        <strain evidence="3">HaeL-2018</strain>
    </source>
</reference>
<dbReference type="OrthoDB" id="6500336at2759"/>
<dbReference type="GO" id="GO:0005886">
    <property type="term" value="C:plasma membrane"/>
    <property type="evidence" value="ECO:0007669"/>
    <property type="project" value="TreeGrafter"/>
</dbReference>
<dbReference type="Pfam" id="PF05649">
    <property type="entry name" value="Peptidase_M13_N"/>
    <property type="match status" value="1"/>
</dbReference>
<sequence length="613" mass="69289">MASSARARALTSTCTTFACKEYSRRLRASLNTSANPCVSFTRFVCDGWRQSNLLDVWEDIFLQMLRQINWTLRSIEWPPEGQNDEQRAAAVYQSCNDVFLGRSDQLADVKRALIDAGIVWPRTSKNADALHTLLYCSLKLGWGTLLDFRVENSGNSTTLVISEGKSAFVLQRREIGILLTAAKEKAHFEFLKQTFKEKESDSLSYELMSSYGNTISRILALARYSYTIAEKAEGLNLTEQRWAGALVKLNVRLHTAPLMILTTNPEYLEEVVKVWNEYGEDSFHSLISWCTVQVAAIYSNRHLILSHYGWREQTAELYHTAFCISRAAFFAPYATFARYYRKVLSDYGEAKARETALSVRSTVFSQLSSWPYFDQNITVVGNWSSGETMFRRFDQAQEFVTIDNSQQVDMTRSFVKNWQRSVLFKRTPAVETFVQDINFQRGYSVNKDELDFQLTPYALYYPLFDTALPMSVNYGGLGDQVATALGDFIVDAFKLANVSQMDAFRGCLEAGPYGTVWDINNNPARTLTLRALIKAYLTSGNDGLGSLPGLERYSGLQTLFIARCYADCEGSGATYSEGICNIDLQYTPEFAEAFNCSPGDPMIAPRQCRLQGW</sequence>
<gene>
    <name evidence="3" type="ORF">HPB48_018128</name>
</gene>
<dbReference type="Gene3D" id="3.40.390.10">
    <property type="entry name" value="Collagenase (Catalytic Domain)"/>
    <property type="match status" value="2"/>
</dbReference>
<dbReference type="AlphaFoldDB" id="A0A9J6FU83"/>
<proteinExistence type="inferred from homology"/>